<dbReference type="Gene3D" id="1.10.10.60">
    <property type="entry name" value="Homeodomain-like"/>
    <property type="match status" value="1"/>
</dbReference>
<dbReference type="PANTHER" id="PTHR24329">
    <property type="entry name" value="HOMEOBOX PROTEIN ARISTALESS"/>
    <property type="match status" value="1"/>
</dbReference>
<reference evidence="10" key="2">
    <citation type="submission" date="2020-05" db="UniProtKB">
        <authorList>
            <consortium name="EnsemblMetazoa"/>
        </authorList>
    </citation>
    <scope>IDENTIFICATION</scope>
    <source>
        <strain evidence="10">CM1001059</strain>
    </source>
</reference>
<dbReference type="InterPro" id="IPR009057">
    <property type="entry name" value="Homeodomain-like_sf"/>
</dbReference>
<evidence type="ECO:0000256" key="5">
    <source>
        <dbReference type="ARBA" id="ARBA00023242"/>
    </source>
</evidence>
<dbReference type="Pfam" id="PF00046">
    <property type="entry name" value="Homeodomain"/>
    <property type="match status" value="1"/>
</dbReference>
<evidence type="ECO:0000256" key="2">
    <source>
        <dbReference type="ARBA" id="ARBA00022473"/>
    </source>
</evidence>
<dbReference type="GO" id="GO:0000977">
    <property type="term" value="F:RNA polymerase II transcription regulatory region sequence-specific DNA binding"/>
    <property type="evidence" value="ECO:0007669"/>
    <property type="project" value="TreeGrafter"/>
</dbReference>
<feature type="region of interest" description="Disordered" evidence="8">
    <location>
        <begin position="60"/>
        <end position="103"/>
    </location>
</feature>
<evidence type="ECO:0000313" key="11">
    <source>
        <dbReference type="Proteomes" id="UP000075902"/>
    </source>
</evidence>
<dbReference type="AlphaFoldDB" id="A0A182UFF1"/>
<evidence type="ECO:0000259" key="9">
    <source>
        <dbReference type="PROSITE" id="PS50071"/>
    </source>
</evidence>
<proteinExistence type="predicted"/>
<feature type="compositionally biased region" description="Basic residues" evidence="8">
    <location>
        <begin position="179"/>
        <end position="196"/>
    </location>
</feature>
<keyword evidence="11" id="KW-1185">Reference proteome</keyword>
<keyword evidence="4 6" id="KW-0371">Homeobox</keyword>
<dbReference type="SUPFAM" id="SSF46689">
    <property type="entry name" value="Homeodomain-like"/>
    <property type="match status" value="1"/>
</dbReference>
<sequence length="374" mass="39744">MKRKQRRYRTTFNSLQLQELERAFQRTHYPDVFFREELAVRIDLTEARVQVWFQNRRAKWRKSEKTTGGGPGGGDPDQDGQDVLSTSTGAATTCPRAEGTGDSGVLGAEVGLLVDAADATGSSRMLDDDEDDDGLGLSDEVLHGMGGGLKSQHHSQAVASLDGLGKSLNDAMSGEQAGHHLHHHLQQQQQHHHQHHVGTGARTSLLDTVDVVLPGSSSSSGLTFDGGSLHGMTLGLADDPTGPGVVSSSGYSVVDAELPRLTIGSLSSPGRLSPNLFLNLNFDHLNSLDGSRSSSLTFEWNSFTGASTTTSSATKLTPTGTPYTTTSTSVSSSADGCLGTRSSPSELLDLERPINIHINVEDGLDTLHSDDGKF</sequence>
<feature type="region of interest" description="Disordered" evidence="8">
    <location>
        <begin position="168"/>
        <end position="200"/>
    </location>
</feature>
<dbReference type="VEuPathDB" id="VectorBase:AMEC019416"/>
<dbReference type="SMART" id="SM00389">
    <property type="entry name" value="HOX"/>
    <property type="match status" value="1"/>
</dbReference>
<keyword evidence="2" id="KW-0217">Developmental protein</keyword>
<comment type="subcellular location">
    <subcellularLocation>
        <location evidence="1 6 7">Nucleus</location>
    </subcellularLocation>
</comment>
<feature type="region of interest" description="Disordered" evidence="8">
    <location>
        <begin position="306"/>
        <end position="338"/>
    </location>
</feature>
<evidence type="ECO:0000256" key="3">
    <source>
        <dbReference type="ARBA" id="ARBA00023125"/>
    </source>
</evidence>
<dbReference type="InterPro" id="IPR001356">
    <property type="entry name" value="HD"/>
</dbReference>
<evidence type="ECO:0000256" key="8">
    <source>
        <dbReference type="SAM" id="MobiDB-lite"/>
    </source>
</evidence>
<evidence type="ECO:0000256" key="1">
    <source>
        <dbReference type="ARBA" id="ARBA00004123"/>
    </source>
</evidence>
<dbReference type="EnsemblMetazoa" id="AMEC019416-RA">
    <property type="protein sequence ID" value="AMEC019416-PA"/>
    <property type="gene ID" value="AMEC019416"/>
</dbReference>
<dbReference type="FunFam" id="1.10.10.60:FF:000102">
    <property type="entry name" value="Aristaless related homeobox"/>
    <property type="match status" value="1"/>
</dbReference>
<feature type="DNA-binding region" description="Homeobox" evidence="6">
    <location>
        <begin position="5"/>
        <end position="64"/>
    </location>
</feature>
<dbReference type="PANTHER" id="PTHR24329:SF543">
    <property type="entry name" value="FI01017P-RELATED"/>
    <property type="match status" value="1"/>
</dbReference>
<dbReference type="CDD" id="cd00086">
    <property type="entry name" value="homeodomain"/>
    <property type="match status" value="1"/>
</dbReference>
<evidence type="ECO:0000256" key="6">
    <source>
        <dbReference type="PROSITE-ProRule" id="PRU00108"/>
    </source>
</evidence>
<name>A0A182UFF1_9DIPT</name>
<dbReference type="GO" id="GO:0005634">
    <property type="term" value="C:nucleus"/>
    <property type="evidence" value="ECO:0007669"/>
    <property type="project" value="UniProtKB-SubCell"/>
</dbReference>
<dbReference type="PROSITE" id="PS00027">
    <property type="entry name" value="HOMEOBOX_1"/>
    <property type="match status" value="1"/>
</dbReference>
<dbReference type="InterPro" id="IPR050649">
    <property type="entry name" value="Paired_Homeobox_TFs"/>
</dbReference>
<evidence type="ECO:0000256" key="7">
    <source>
        <dbReference type="RuleBase" id="RU000682"/>
    </source>
</evidence>
<protein>
    <recommendedName>
        <fullName evidence="9">Homeobox domain-containing protein</fullName>
    </recommendedName>
</protein>
<evidence type="ECO:0000313" key="10">
    <source>
        <dbReference type="EnsemblMetazoa" id="AMEC019416-PA"/>
    </source>
</evidence>
<dbReference type="STRING" id="34690.A0A182UFF1"/>
<keyword evidence="3 6" id="KW-0238">DNA-binding</keyword>
<organism evidence="10 11">
    <name type="scientific">Anopheles melas</name>
    <dbReference type="NCBI Taxonomy" id="34690"/>
    <lineage>
        <taxon>Eukaryota</taxon>
        <taxon>Metazoa</taxon>
        <taxon>Ecdysozoa</taxon>
        <taxon>Arthropoda</taxon>
        <taxon>Hexapoda</taxon>
        <taxon>Insecta</taxon>
        <taxon>Pterygota</taxon>
        <taxon>Neoptera</taxon>
        <taxon>Endopterygota</taxon>
        <taxon>Diptera</taxon>
        <taxon>Nematocera</taxon>
        <taxon>Culicoidea</taxon>
        <taxon>Culicidae</taxon>
        <taxon>Anophelinae</taxon>
        <taxon>Anopheles</taxon>
    </lineage>
</organism>
<feature type="domain" description="Homeobox" evidence="9">
    <location>
        <begin position="3"/>
        <end position="63"/>
    </location>
</feature>
<dbReference type="PROSITE" id="PS50071">
    <property type="entry name" value="HOMEOBOX_2"/>
    <property type="match status" value="1"/>
</dbReference>
<dbReference type="InterPro" id="IPR017970">
    <property type="entry name" value="Homeobox_CS"/>
</dbReference>
<dbReference type="Proteomes" id="UP000075902">
    <property type="component" value="Unassembled WGS sequence"/>
</dbReference>
<accession>A0A182UFF1</accession>
<reference evidence="11" key="1">
    <citation type="submission" date="2014-01" db="EMBL/GenBank/DDBJ databases">
        <title>The Genome Sequence of Anopheles melas CM1001059_A (V2).</title>
        <authorList>
            <consortium name="The Broad Institute Genomics Platform"/>
            <person name="Neafsey D.E."/>
            <person name="Besansky N."/>
            <person name="Howell P."/>
            <person name="Walton C."/>
            <person name="Young S.K."/>
            <person name="Zeng Q."/>
            <person name="Gargeya S."/>
            <person name="Fitzgerald M."/>
            <person name="Haas B."/>
            <person name="Abouelleil A."/>
            <person name="Allen A.W."/>
            <person name="Alvarado L."/>
            <person name="Arachchi H.M."/>
            <person name="Berlin A.M."/>
            <person name="Chapman S.B."/>
            <person name="Gainer-Dewar J."/>
            <person name="Goldberg J."/>
            <person name="Griggs A."/>
            <person name="Gujja S."/>
            <person name="Hansen M."/>
            <person name="Howarth C."/>
            <person name="Imamovic A."/>
            <person name="Ireland A."/>
            <person name="Larimer J."/>
            <person name="McCowan C."/>
            <person name="Murphy C."/>
            <person name="Pearson M."/>
            <person name="Poon T.W."/>
            <person name="Priest M."/>
            <person name="Roberts A."/>
            <person name="Saif S."/>
            <person name="Shea T."/>
            <person name="Sisk P."/>
            <person name="Sykes S."/>
            <person name="Wortman J."/>
            <person name="Nusbaum C."/>
            <person name="Birren B."/>
        </authorList>
    </citation>
    <scope>NUCLEOTIDE SEQUENCE [LARGE SCALE GENOMIC DNA]</scope>
    <source>
        <strain evidence="11">CM1001059</strain>
    </source>
</reference>
<dbReference type="GO" id="GO:0000981">
    <property type="term" value="F:DNA-binding transcription factor activity, RNA polymerase II-specific"/>
    <property type="evidence" value="ECO:0007669"/>
    <property type="project" value="InterPro"/>
</dbReference>
<keyword evidence="5 6" id="KW-0539">Nucleus</keyword>
<feature type="compositionally biased region" description="Low complexity" evidence="8">
    <location>
        <begin position="306"/>
        <end position="333"/>
    </location>
</feature>
<evidence type="ECO:0000256" key="4">
    <source>
        <dbReference type="ARBA" id="ARBA00023155"/>
    </source>
</evidence>